<evidence type="ECO:0000313" key="3">
    <source>
        <dbReference type="EMBL" id="SUX22977.1"/>
    </source>
</evidence>
<reference evidence="3 4" key="1">
    <citation type="submission" date="2018-06" db="EMBL/GenBank/DDBJ databases">
        <authorList>
            <consortium name="Pathogen Informatics"/>
            <person name="Doyle S."/>
        </authorList>
    </citation>
    <scope>NUCLEOTIDE SEQUENCE [LARGE SCALE GENOMIC DNA]</scope>
    <source>
        <strain evidence="3 4">NCTC13294</strain>
    </source>
</reference>
<evidence type="ECO:0000256" key="1">
    <source>
        <dbReference type="SAM" id="MobiDB-lite"/>
    </source>
</evidence>
<dbReference type="RefSeq" id="WP_115611668.1">
    <property type="nucleotide sequence ID" value="NZ_JBHLZC010000005.1"/>
</dbReference>
<feature type="compositionally biased region" description="Polar residues" evidence="1">
    <location>
        <begin position="317"/>
        <end position="328"/>
    </location>
</feature>
<evidence type="ECO:0000313" key="4">
    <source>
        <dbReference type="Proteomes" id="UP000254572"/>
    </source>
</evidence>
<organism evidence="3 4">
    <name type="scientific">Cardiobacterium valvarum</name>
    <dbReference type="NCBI Taxonomy" id="194702"/>
    <lineage>
        <taxon>Bacteria</taxon>
        <taxon>Pseudomonadati</taxon>
        <taxon>Pseudomonadota</taxon>
        <taxon>Gammaproteobacteria</taxon>
        <taxon>Cardiobacteriales</taxon>
        <taxon>Cardiobacteriaceae</taxon>
        <taxon>Cardiobacterium</taxon>
    </lineage>
</organism>
<name>A0A381E8I7_9GAMM</name>
<sequence>MNKIRILALPLALALATTANHAATVNYSRIGSGESGFKQYWGLSDDEYRRYRNYMEITNNRYQNSSPLMVLSMIAEKDEEKIYYAREAARYEHEMVKREIHTAWLVSQSMSELQLTKEMQKFTDDLTGIKTLGYVPDDQNPEWRDGDTLVLLVDDSCLTAGCIGQFTDRIKAVKGKVKRQVVVNSKQPLSEAAQAIIKGWPETYITRYDPIEHHYLNANQGYNVLLHVRDRTTVNIVPDIRSSASAEAVNRGNSGIAPASGKTDAPITVNVSPSASVNQPSTSANSSSSNGKVPATSTKPAAIATKPASSTTTSPKNTINPSKQGGKS</sequence>
<gene>
    <name evidence="3" type="ORF">NCTC13294_01388</name>
</gene>
<feature type="chain" id="PRO_5017012358" evidence="2">
    <location>
        <begin position="23"/>
        <end position="328"/>
    </location>
</feature>
<accession>A0A381E8I7</accession>
<dbReference type="OrthoDB" id="8442378at2"/>
<keyword evidence="2" id="KW-0732">Signal</keyword>
<feature type="region of interest" description="Disordered" evidence="1">
    <location>
        <begin position="243"/>
        <end position="328"/>
    </location>
</feature>
<dbReference type="AlphaFoldDB" id="A0A381E8I7"/>
<protein>
    <submittedName>
        <fullName evidence="3">Integrating conjugative element protein, PFL_4693 family</fullName>
    </submittedName>
</protein>
<proteinExistence type="predicted"/>
<feature type="signal peptide" evidence="2">
    <location>
        <begin position="1"/>
        <end position="22"/>
    </location>
</feature>
<evidence type="ECO:0000256" key="2">
    <source>
        <dbReference type="SAM" id="SignalP"/>
    </source>
</evidence>
<keyword evidence="4" id="KW-1185">Reference proteome</keyword>
<feature type="compositionally biased region" description="Low complexity" evidence="1">
    <location>
        <begin position="276"/>
        <end position="316"/>
    </location>
</feature>
<dbReference type="EMBL" id="UFUW01000001">
    <property type="protein sequence ID" value="SUX22977.1"/>
    <property type="molecule type" value="Genomic_DNA"/>
</dbReference>
<dbReference type="Proteomes" id="UP000254572">
    <property type="component" value="Unassembled WGS sequence"/>
</dbReference>